<comment type="caution">
    <text evidence="1">The sequence shown here is derived from an EMBL/GenBank/DDBJ whole genome shotgun (WGS) entry which is preliminary data.</text>
</comment>
<dbReference type="Proteomes" id="UP001501251">
    <property type="component" value="Unassembled WGS sequence"/>
</dbReference>
<protein>
    <recommendedName>
        <fullName evidence="3">Secreted protein</fullName>
    </recommendedName>
</protein>
<reference evidence="2" key="1">
    <citation type="journal article" date="2019" name="Int. J. Syst. Evol. Microbiol.">
        <title>The Global Catalogue of Microorganisms (GCM) 10K type strain sequencing project: providing services to taxonomists for standard genome sequencing and annotation.</title>
        <authorList>
            <consortium name="The Broad Institute Genomics Platform"/>
            <consortium name="The Broad Institute Genome Sequencing Center for Infectious Disease"/>
            <person name="Wu L."/>
            <person name="Ma J."/>
        </authorList>
    </citation>
    <scope>NUCLEOTIDE SEQUENCE [LARGE SCALE GENOMIC DNA]</scope>
    <source>
        <strain evidence="2">JCM 17388</strain>
    </source>
</reference>
<organism evidence="1 2">
    <name type="scientific">Streptosporangium oxazolinicum</name>
    <dbReference type="NCBI Taxonomy" id="909287"/>
    <lineage>
        <taxon>Bacteria</taxon>
        <taxon>Bacillati</taxon>
        <taxon>Actinomycetota</taxon>
        <taxon>Actinomycetes</taxon>
        <taxon>Streptosporangiales</taxon>
        <taxon>Streptosporangiaceae</taxon>
        <taxon>Streptosporangium</taxon>
    </lineage>
</organism>
<accession>A0ABP8B3L6</accession>
<evidence type="ECO:0000313" key="1">
    <source>
        <dbReference type="EMBL" id="GAA4197051.1"/>
    </source>
</evidence>
<gene>
    <name evidence="1" type="ORF">GCM10022252_45410</name>
</gene>
<keyword evidence="2" id="KW-1185">Reference proteome</keyword>
<evidence type="ECO:0000313" key="2">
    <source>
        <dbReference type="Proteomes" id="UP001501251"/>
    </source>
</evidence>
<dbReference type="EMBL" id="BAABAQ010000008">
    <property type="protein sequence ID" value="GAA4197051.1"/>
    <property type="molecule type" value="Genomic_DNA"/>
</dbReference>
<sequence>MNVSLIRKTAHIRISITIALGTILGVCVAATLPSAAHATTVAQDARQPALSAIHDFPWGYHTPLAPLAPLAHHAYHAYHADFPWS</sequence>
<evidence type="ECO:0008006" key="3">
    <source>
        <dbReference type="Google" id="ProtNLM"/>
    </source>
</evidence>
<proteinExistence type="predicted"/>
<dbReference type="RefSeq" id="WP_344920014.1">
    <property type="nucleotide sequence ID" value="NZ_BAABAQ010000008.1"/>
</dbReference>
<name>A0ABP8B3L6_9ACTN</name>